<dbReference type="InterPro" id="IPR011991">
    <property type="entry name" value="ArsR-like_HTH"/>
</dbReference>
<evidence type="ECO:0000256" key="2">
    <source>
        <dbReference type="ARBA" id="ARBA00023015"/>
    </source>
</evidence>
<dbReference type="Gene3D" id="1.10.10.10">
    <property type="entry name" value="Winged helix-like DNA-binding domain superfamily/Winged helix DNA-binding domain"/>
    <property type="match status" value="1"/>
</dbReference>
<protein>
    <submittedName>
        <fullName evidence="8">HTH-type transcriptional regulator gltC</fullName>
    </submittedName>
</protein>
<evidence type="ECO:0000256" key="6">
    <source>
        <dbReference type="SAM" id="MobiDB-lite"/>
    </source>
</evidence>
<dbReference type="AlphaFoldDB" id="A0A378YFC6"/>
<dbReference type="STRING" id="1406858.GCA_000710895_00295"/>
<dbReference type="CDD" id="cd00090">
    <property type="entry name" value="HTH_ARSR"/>
    <property type="match status" value="1"/>
</dbReference>
<keyword evidence="2" id="KW-0805">Transcription regulation</keyword>
<evidence type="ECO:0000259" key="7">
    <source>
        <dbReference type="PROSITE" id="PS50931"/>
    </source>
</evidence>
<reference evidence="8 9" key="1">
    <citation type="submission" date="2018-06" db="EMBL/GenBank/DDBJ databases">
        <authorList>
            <consortium name="Pathogen Informatics"/>
            <person name="Doyle S."/>
        </authorList>
    </citation>
    <scope>NUCLEOTIDE SEQUENCE [LARGE SCALE GENOMIC DNA]</scope>
    <source>
        <strain evidence="8 9">NCTC1934</strain>
    </source>
</reference>
<dbReference type="SUPFAM" id="SSF46785">
    <property type="entry name" value="Winged helix' DNA-binding domain"/>
    <property type="match status" value="1"/>
</dbReference>
<evidence type="ECO:0000256" key="3">
    <source>
        <dbReference type="ARBA" id="ARBA00023125"/>
    </source>
</evidence>
<evidence type="ECO:0000313" key="8">
    <source>
        <dbReference type="EMBL" id="SUA75240.1"/>
    </source>
</evidence>
<feature type="region of interest" description="Disordered" evidence="6">
    <location>
        <begin position="1"/>
        <end position="206"/>
    </location>
</feature>
<gene>
    <name evidence="8" type="primary">gltC_2</name>
    <name evidence="8" type="ORF">NCTC1934_01982</name>
</gene>
<evidence type="ECO:0000256" key="1">
    <source>
        <dbReference type="ARBA" id="ARBA00009437"/>
    </source>
</evidence>
<keyword evidence="3" id="KW-0238">DNA-binding</keyword>
<feature type="compositionally biased region" description="Polar residues" evidence="6">
    <location>
        <begin position="111"/>
        <end position="121"/>
    </location>
</feature>
<feature type="compositionally biased region" description="Polar residues" evidence="6">
    <location>
        <begin position="84"/>
        <end position="95"/>
    </location>
</feature>
<organism evidence="8 9">
    <name type="scientific">Nocardia otitidiscaviarum</name>
    <dbReference type="NCBI Taxonomy" id="1823"/>
    <lineage>
        <taxon>Bacteria</taxon>
        <taxon>Bacillati</taxon>
        <taxon>Actinomycetota</taxon>
        <taxon>Actinomycetes</taxon>
        <taxon>Mycobacteriales</taxon>
        <taxon>Nocardiaceae</taxon>
        <taxon>Nocardia</taxon>
    </lineage>
</organism>
<proteinExistence type="inferred from homology"/>
<evidence type="ECO:0000313" key="9">
    <source>
        <dbReference type="Proteomes" id="UP000255467"/>
    </source>
</evidence>
<dbReference type="InterPro" id="IPR036388">
    <property type="entry name" value="WH-like_DNA-bd_sf"/>
</dbReference>
<dbReference type="Pfam" id="PF00126">
    <property type="entry name" value="HTH_1"/>
    <property type="match status" value="1"/>
</dbReference>
<dbReference type="Pfam" id="PF03466">
    <property type="entry name" value="LysR_substrate"/>
    <property type="match status" value="1"/>
</dbReference>
<dbReference type="SUPFAM" id="SSF53850">
    <property type="entry name" value="Periplasmic binding protein-like II"/>
    <property type="match status" value="1"/>
</dbReference>
<accession>A0A378YFC6</accession>
<comment type="similarity">
    <text evidence="1">Belongs to the LysR transcriptional regulatory family.</text>
</comment>
<dbReference type="InterPro" id="IPR036390">
    <property type="entry name" value="WH_DNA-bd_sf"/>
</dbReference>
<evidence type="ECO:0000256" key="4">
    <source>
        <dbReference type="ARBA" id="ARBA00023159"/>
    </source>
</evidence>
<keyword evidence="9" id="KW-1185">Reference proteome</keyword>
<feature type="compositionally biased region" description="Polar residues" evidence="6">
    <location>
        <begin position="1"/>
        <end position="11"/>
    </location>
</feature>
<dbReference type="PANTHER" id="PTHR30346:SF29">
    <property type="entry name" value="LYSR SUBSTRATE-BINDING"/>
    <property type="match status" value="1"/>
</dbReference>
<dbReference type="GO" id="GO:0003700">
    <property type="term" value="F:DNA-binding transcription factor activity"/>
    <property type="evidence" value="ECO:0007669"/>
    <property type="project" value="InterPro"/>
</dbReference>
<evidence type="ECO:0000256" key="5">
    <source>
        <dbReference type="ARBA" id="ARBA00023163"/>
    </source>
</evidence>
<feature type="compositionally biased region" description="Low complexity" evidence="6">
    <location>
        <begin position="12"/>
        <end position="39"/>
    </location>
</feature>
<dbReference type="PANTHER" id="PTHR30346">
    <property type="entry name" value="TRANSCRIPTIONAL DUAL REGULATOR HCAR-RELATED"/>
    <property type="match status" value="1"/>
</dbReference>
<dbReference type="PROSITE" id="PS50931">
    <property type="entry name" value="HTH_LYSR"/>
    <property type="match status" value="1"/>
</dbReference>
<dbReference type="EMBL" id="UGRY01000002">
    <property type="protein sequence ID" value="SUA75240.1"/>
    <property type="molecule type" value="Genomic_DNA"/>
</dbReference>
<sequence>MPQHNPPTTGDTPAAESAPETDATAATAPPGTQPGIPGAEPSPVTTGPDTRARITSPPPTMRPQVRMGSAPEASGRSDTAAGSPHTTGSPPTSRPDSPAGSATPGPVHTDTPVNTAATQRPTRFDTADGPIASTETSLPVAGARANTARRSARAEGKAAAGSGLPRTVRPPRRVGGATVPAQNAAGRTPPDSTDAAEGKSVPSGIPERTGWARRVVQPAGGAMAVERLRVLRELADRGTVAAVAAALSMTPSAVSQQLKVLAREAGVALLEPDGRRVRLTDAGRALVVRADEVLAAMDRAVAEMESYRGSPRGQVRVALFPSGAALLLPRVLRELAGSGVDVVAADEDLPPSEVLRLLADYDVVLTHRDEHAPSVAGPRVDSRVLMREPIDVLVAPEHRLARSGAVVPAELADEEWLSVRGGFPVDDVLRSIATVTGVQPRITQRLNDFSVIEAMVAADCGIALMPRFAVRDPNLVMLRLAGVRAARLYDLATRPHADRRPAVAAVLAAFRTAAQQATAADRPR</sequence>
<keyword evidence="4" id="KW-0010">Activator</keyword>
<dbReference type="GO" id="GO:0032993">
    <property type="term" value="C:protein-DNA complex"/>
    <property type="evidence" value="ECO:0007669"/>
    <property type="project" value="TreeGrafter"/>
</dbReference>
<dbReference type="GO" id="GO:0003677">
    <property type="term" value="F:DNA binding"/>
    <property type="evidence" value="ECO:0007669"/>
    <property type="project" value="UniProtKB-KW"/>
</dbReference>
<dbReference type="InterPro" id="IPR000847">
    <property type="entry name" value="LysR_HTH_N"/>
</dbReference>
<dbReference type="InterPro" id="IPR005119">
    <property type="entry name" value="LysR_subst-bd"/>
</dbReference>
<feature type="domain" description="HTH lysR-type" evidence="7">
    <location>
        <begin position="223"/>
        <end position="280"/>
    </location>
</feature>
<keyword evidence="5" id="KW-0804">Transcription</keyword>
<dbReference type="Gene3D" id="3.40.190.10">
    <property type="entry name" value="Periplasmic binding protein-like II"/>
    <property type="match status" value="2"/>
</dbReference>
<dbReference type="Proteomes" id="UP000255467">
    <property type="component" value="Unassembled WGS sequence"/>
</dbReference>
<name>A0A378YFC6_9NOCA</name>